<sequence>MDNAELTALQTVRDEYRKIKDKYLKKAAKERAKVNDVYVMVCGEKCYTDSEINDWYASDYITSEQSDKYIEKLNKKKATAGQTDMITKSERVCRILDSTIDNLTLEIRDIKIKEEQELKKQERWEIAQAQGCSYKEFLELEEISRQSEEYEKIMGM</sequence>
<gene>
    <name evidence="1" type="ORF">DW927_12015</name>
</gene>
<dbReference type="AlphaFoldDB" id="A0A3R6DAG5"/>
<evidence type="ECO:0000313" key="2">
    <source>
        <dbReference type="Proteomes" id="UP000284465"/>
    </source>
</evidence>
<proteinExistence type="predicted"/>
<accession>A0A3R6DAG5</accession>
<comment type="caution">
    <text evidence="1">The sequence shown here is derived from an EMBL/GenBank/DDBJ whole genome shotgun (WGS) entry which is preliminary data.</text>
</comment>
<dbReference type="EMBL" id="QSFP01000013">
    <property type="protein sequence ID" value="RHA66256.1"/>
    <property type="molecule type" value="Genomic_DNA"/>
</dbReference>
<organism evidence="1 2">
    <name type="scientific">Roseburia intestinalis</name>
    <dbReference type="NCBI Taxonomy" id="166486"/>
    <lineage>
        <taxon>Bacteria</taxon>
        <taxon>Bacillati</taxon>
        <taxon>Bacillota</taxon>
        <taxon>Clostridia</taxon>
        <taxon>Lachnospirales</taxon>
        <taxon>Lachnospiraceae</taxon>
        <taxon>Roseburia</taxon>
    </lineage>
</organism>
<dbReference type="RefSeq" id="WP_118591742.1">
    <property type="nucleotide sequence ID" value="NZ_QSFP01000013.1"/>
</dbReference>
<reference evidence="1 2" key="1">
    <citation type="submission" date="2018-08" db="EMBL/GenBank/DDBJ databases">
        <title>A genome reference for cultivated species of the human gut microbiota.</title>
        <authorList>
            <person name="Zou Y."/>
            <person name="Xue W."/>
            <person name="Luo G."/>
        </authorList>
    </citation>
    <scope>NUCLEOTIDE SEQUENCE [LARGE SCALE GENOMIC DNA]</scope>
    <source>
        <strain evidence="1 2">AM43-11</strain>
    </source>
</reference>
<protein>
    <submittedName>
        <fullName evidence="1">Uncharacterized protein</fullName>
    </submittedName>
</protein>
<name>A0A3R6DAG5_9FIRM</name>
<evidence type="ECO:0000313" key="1">
    <source>
        <dbReference type="EMBL" id="RHA66256.1"/>
    </source>
</evidence>
<dbReference type="Proteomes" id="UP000284465">
    <property type="component" value="Unassembled WGS sequence"/>
</dbReference>